<evidence type="ECO:0000313" key="1">
    <source>
        <dbReference type="EMBL" id="SBT65840.1"/>
    </source>
</evidence>
<evidence type="ECO:0000313" key="2">
    <source>
        <dbReference type="Proteomes" id="UP000199558"/>
    </source>
</evidence>
<accession>A0A1A9B8I9</accession>
<dbReference type="EMBL" id="FLRH01000003">
    <property type="protein sequence ID" value="SBT65840.1"/>
    <property type="molecule type" value="Genomic_DNA"/>
</dbReference>
<dbReference type="Proteomes" id="UP000199558">
    <property type="component" value="Unassembled WGS sequence"/>
</dbReference>
<reference evidence="2" key="1">
    <citation type="submission" date="2016-06" db="EMBL/GenBank/DDBJ databases">
        <authorList>
            <person name="Varghese N."/>
            <person name="Submissions Spin"/>
        </authorList>
    </citation>
    <scope>NUCLEOTIDE SEQUENCE [LARGE SCALE GENOMIC DNA]</scope>
    <source>
        <strain evidence="2">DSM 45794</strain>
    </source>
</reference>
<sequence>MKVTRFAAGLAVGYVLGARAGRAKYEQITGQARALRANPTAAQAGAAIVELLSKPKATPTLPTPE</sequence>
<protein>
    <recommendedName>
        <fullName evidence="3">YtxH-like protein</fullName>
    </recommendedName>
</protein>
<dbReference type="STRING" id="946078.GA0070622_2854"/>
<proteinExistence type="predicted"/>
<evidence type="ECO:0008006" key="3">
    <source>
        <dbReference type="Google" id="ProtNLM"/>
    </source>
</evidence>
<dbReference type="AlphaFoldDB" id="A0A1A9B8I9"/>
<keyword evidence="2" id="KW-1185">Reference proteome</keyword>
<dbReference type="RefSeq" id="WP_091573721.1">
    <property type="nucleotide sequence ID" value="NZ_FLRH01000003.1"/>
</dbReference>
<organism evidence="1 2">
    <name type="scientific">Micromonospora sediminicola</name>
    <dbReference type="NCBI Taxonomy" id="946078"/>
    <lineage>
        <taxon>Bacteria</taxon>
        <taxon>Bacillati</taxon>
        <taxon>Actinomycetota</taxon>
        <taxon>Actinomycetes</taxon>
        <taxon>Micromonosporales</taxon>
        <taxon>Micromonosporaceae</taxon>
        <taxon>Micromonospora</taxon>
    </lineage>
</organism>
<gene>
    <name evidence="1" type="ORF">GA0070622_2854</name>
</gene>
<name>A0A1A9B8I9_9ACTN</name>